<dbReference type="PaxDb" id="2850-Phatr45495"/>
<dbReference type="Proteomes" id="UP000000759">
    <property type="component" value="Chromosome 7"/>
</dbReference>
<dbReference type="STRING" id="556484.B7FXW2"/>
<name>B7FXW2_PHATC</name>
<evidence type="ECO:0000313" key="3">
    <source>
        <dbReference type="Proteomes" id="UP000000759"/>
    </source>
</evidence>
<dbReference type="EMBL" id="CM000610">
    <property type="protein sequence ID" value="EEC48821.1"/>
    <property type="molecule type" value="Genomic_DNA"/>
</dbReference>
<keyword evidence="3" id="KW-1185">Reference proteome</keyword>
<dbReference type="OrthoDB" id="198984at2759"/>
<dbReference type="Pfam" id="PF13426">
    <property type="entry name" value="PAS_9"/>
    <property type="match status" value="1"/>
</dbReference>
<reference evidence="3" key="2">
    <citation type="submission" date="2008-08" db="EMBL/GenBank/DDBJ databases">
        <authorList>
            <consortium name="Diatom Consortium"/>
            <person name="Grigoriev I."/>
            <person name="Grimwood J."/>
            <person name="Kuo A."/>
            <person name="Otillar R.P."/>
            <person name="Salamov A."/>
            <person name="Detter J.C."/>
            <person name="Lindquist E."/>
            <person name="Shapiro H."/>
            <person name="Lucas S."/>
            <person name="Glavina del Rio T."/>
            <person name="Pitluck S."/>
            <person name="Rokhsar D."/>
            <person name="Bowler C."/>
        </authorList>
    </citation>
    <scope>GENOME REANNOTATION</scope>
    <source>
        <strain evidence="3">CCAP 1055/1</strain>
    </source>
</reference>
<proteinExistence type="predicted"/>
<gene>
    <name evidence="2" type="ORF">PHATRDRAFT_45495</name>
</gene>
<dbReference type="eggNOG" id="ENOG502SBIZ">
    <property type="taxonomic scope" value="Eukaryota"/>
</dbReference>
<reference evidence="2 3" key="1">
    <citation type="journal article" date="2008" name="Nature">
        <title>The Phaeodactylum genome reveals the evolutionary history of diatom genomes.</title>
        <authorList>
            <person name="Bowler C."/>
            <person name="Allen A.E."/>
            <person name="Badger J.H."/>
            <person name="Grimwood J."/>
            <person name="Jabbari K."/>
            <person name="Kuo A."/>
            <person name="Maheswari U."/>
            <person name="Martens C."/>
            <person name="Maumus F."/>
            <person name="Otillar R.P."/>
            <person name="Rayko E."/>
            <person name="Salamov A."/>
            <person name="Vandepoele K."/>
            <person name="Beszteri B."/>
            <person name="Gruber A."/>
            <person name="Heijde M."/>
            <person name="Katinka M."/>
            <person name="Mock T."/>
            <person name="Valentin K."/>
            <person name="Verret F."/>
            <person name="Berges J.A."/>
            <person name="Brownlee C."/>
            <person name="Cadoret J.P."/>
            <person name="Chiovitti A."/>
            <person name="Choi C.J."/>
            <person name="Coesel S."/>
            <person name="De Martino A."/>
            <person name="Detter J.C."/>
            <person name="Durkin C."/>
            <person name="Falciatore A."/>
            <person name="Fournet J."/>
            <person name="Haruta M."/>
            <person name="Huysman M.J."/>
            <person name="Jenkins B.D."/>
            <person name="Jiroutova K."/>
            <person name="Jorgensen R.E."/>
            <person name="Joubert Y."/>
            <person name="Kaplan A."/>
            <person name="Kroger N."/>
            <person name="Kroth P.G."/>
            <person name="La Roche J."/>
            <person name="Lindquist E."/>
            <person name="Lommer M."/>
            <person name="Martin-Jezequel V."/>
            <person name="Lopez P.J."/>
            <person name="Lucas S."/>
            <person name="Mangogna M."/>
            <person name="McGinnis K."/>
            <person name="Medlin L.K."/>
            <person name="Montsant A."/>
            <person name="Oudot-Le Secq M.P."/>
            <person name="Napoli C."/>
            <person name="Obornik M."/>
            <person name="Parker M.S."/>
            <person name="Petit J.L."/>
            <person name="Porcel B.M."/>
            <person name="Poulsen N."/>
            <person name="Robison M."/>
            <person name="Rychlewski L."/>
            <person name="Rynearson T.A."/>
            <person name="Schmutz J."/>
            <person name="Shapiro H."/>
            <person name="Siaut M."/>
            <person name="Stanley M."/>
            <person name="Sussman M.R."/>
            <person name="Taylor A.R."/>
            <person name="Vardi A."/>
            <person name="von Dassow P."/>
            <person name="Vyverman W."/>
            <person name="Willis A."/>
            <person name="Wyrwicz L.S."/>
            <person name="Rokhsar D.S."/>
            <person name="Weissenbach J."/>
            <person name="Armbrust E.V."/>
            <person name="Green B.R."/>
            <person name="Van de Peer Y."/>
            <person name="Grigoriev I.V."/>
        </authorList>
    </citation>
    <scope>NUCLEOTIDE SEQUENCE [LARGE SCALE GENOMIC DNA]</scope>
    <source>
        <strain evidence="2 3">CCAP 1055/1</strain>
    </source>
</reference>
<dbReference type="NCBIfam" id="TIGR00229">
    <property type="entry name" value="sensory_box"/>
    <property type="match status" value="1"/>
</dbReference>
<dbReference type="InParanoid" id="B7FXW2"/>
<dbReference type="InterPro" id="IPR000014">
    <property type="entry name" value="PAS"/>
</dbReference>
<accession>B7FXW2</accession>
<feature type="domain" description="PAS" evidence="1">
    <location>
        <begin position="133"/>
        <end position="225"/>
    </location>
</feature>
<dbReference type="KEGG" id="pti:PHATRDRAFT_45495"/>
<dbReference type="CDD" id="cd00130">
    <property type="entry name" value="PAS"/>
    <property type="match status" value="1"/>
</dbReference>
<sequence>MLNRSRQLMRNVSVKSRFSSLPGLSTASSVFSMNSKNVQIKKGSGSAYIQFVGSEYIPRVSDRVRNDLAYGLAFADESLQTLNGRQQQQLNISTNQLRAQKLGSVDRAPLPRTLKDALRHSHRAIVITEPTAPFRVVDVNRAWEELCGYSFVESKGRTLGHLLKGPDTNPLATTSLVHQLLQGEEVGTTLTNYTKDGRVFCNRLRAGPLFDGTRVTHFVGVLEEVHA</sequence>
<dbReference type="AlphaFoldDB" id="B7FXW2"/>
<dbReference type="Gene3D" id="3.30.450.20">
    <property type="entry name" value="PAS domain"/>
    <property type="match status" value="1"/>
</dbReference>
<dbReference type="HOGENOM" id="CLU_1221724_0_0_1"/>
<dbReference type="GeneID" id="7200711"/>
<dbReference type="SUPFAM" id="SSF55785">
    <property type="entry name" value="PYP-like sensor domain (PAS domain)"/>
    <property type="match status" value="1"/>
</dbReference>
<dbReference type="InterPro" id="IPR035965">
    <property type="entry name" value="PAS-like_dom_sf"/>
</dbReference>
<protein>
    <recommendedName>
        <fullName evidence="1">PAS domain-containing protein</fullName>
    </recommendedName>
</protein>
<dbReference type="RefSeq" id="XP_002179835.1">
    <property type="nucleotide sequence ID" value="XM_002179799.1"/>
</dbReference>
<evidence type="ECO:0000313" key="2">
    <source>
        <dbReference type="EMBL" id="EEC48821.1"/>
    </source>
</evidence>
<evidence type="ECO:0000259" key="1">
    <source>
        <dbReference type="Pfam" id="PF13426"/>
    </source>
</evidence>
<organism evidence="2 3">
    <name type="scientific">Phaeodactylum tricornutum (strain CCAP 1055/1)</name>
    <dbReference type="NCBI Taxonomy" id="556484"/>
    <lineage>
        <taxon>Eukaryota</taxon>
        <taxon>Sar</taxon>
        <taxon>Stramenopiles</taxon>
        <taxon>Ochrophyta</taxon>
        <taxon>Bacillariophyta</taxon>
        <taxon>Bacillariophyceae</taxon>
        <taxon>Bacillariophycidae</taxon>
        <taxon>Naviculales</taxon>
        <taxon>Phaeodactylaceae</taxon>
        <taxon>Phaeodactylum</taxon>
    </lineage>
</organism>